<dbReference type="Pfam" id="PF01890">
    <property type="entry name" value="CbiG_C"/>
    <property type="match status" value="1"/>
</dbReference>
<name>A0A1I3WAR2_9HYPH</name>
<dbReference type="GO" id="GO:0016787">
    <property type="term" value="F:hydrolase activity"/>
    <property type="evidence" value="ECO:0007669"/>
    <property type="project" value="UniProtKB-KW"/>
</dbReference>
<dbReference type="InterPro" id="IPR052553">
    <property type="entry name" value="CbiG_hydrolase"/>
</dbReference>
<organism evidence="2 3">
    <name type="scientific">Neomesorhizobium albiziae</name>
    <dbReference type="NCBI Taxonomy" id="335020"/>
    <lineage>
        <taxon>Bacteria</taxon>
        <taxon>Pseudomonadati</taxon>
        <taxon>Pseudomonadota</taxon>
        <taxon>Alphaproteobacteria</taxon>
        <taxon>Hyphomicrobiales</taxon>
        <taxon>Phyllobacteriaceae</taxon>
        <taxon>Neomesorhizobium</taxon>
    </lineage>
</organism>
<dbReference type="AlphaFoldDB" id="A0A1I3WAR2"/>
<dbReference type="Gene3D" id="3.30.420.180">
    <property type="entry name" value="CobE/GbiG C-terminal domain"/>
    <property type="match status" value="1"/>
</dbReference>
<dbReference type="InterPro" id="IPR002750">
    <property type="entry name" value="CobE/GbiG_C"/>
</dbReference>
<keyword evidence="3" id="KW-1185">Reference proteome</keyword>
<dbReference type="Proteomes" id="UP000323300">
    <property type="component" value="Unassembled WGS sequence"/>
</dbReference>
<protein>
    <submittedName>
        <fullName evidence="2">Cobalt-precorrin 5A hydrolase</fullName>
    </submittedName>
</protein>
<dbReference type="EMBL" id="FOSL01000002">
    <property type="protein sequence ID" value="SFK04329.1"/>
    <property type="molecule type" value="Genomic_DNA"/>
</dbReference>
<dbReference type="InterPro" id="IPR036518">
    <property type="entry name" value="CobE/GbiG_C_sf"/>
</dbReference>
<reference evidence="2 3" key="1">
    <citation type="submission" date="2016-10" db="EMBL/GenBank/DDBJ databases">
        <authorList>
            <person name="Varghese N."/>
            <person name="Submissions S."/>
        </authorList>
    </citation>
    <scope>NUCLEOTIDE SEQUENCE [LARGE SCALE GENOMIC DNA]</scope>
    <source>
        <strain evidence="2 3">DSM 21822</strain>
    </source>
</reference>
<sequence length="134" mass="13205">MVVGEAMVIAGIGCRKGVGAEDVLAAIAQALDHFSVPRPHLDGLATGEIKLDEGGIAEASATLGVPLRIISIAELKLADSRAVSSSEKSLELTGVGSVSEAAALAAAGPRAVLLGPRLAVGPVTCAIAISGDGK</sequence>
<gene>
    <name evidence="2" type="ORF">SAMN04488498_10267</name>
</gene>
<dbReference type="SUPFAM" id="SSF159664">
    <property type="entry name" value="CobE/GbiG C-terminal domain-like"/>
    <property type="match status" value="1"/>
</dbReference>
<keyword evidence="2" id="KW-0378">Hydrolase</keyword>
<dbReference type="GO" id="GO:0009236">
    <property type="term" value="P:cobalamin biosynthetic process"/>
    <property type="evidence" value="ECO:0007669"/>
    <property type="project" value="InterPro"/>
</dbReference>
<dbReference type="PANTHER" id="PTHR37477">
    <property type="entry name" value="COBALT-PRECORRIN-5A HYDROLASE"/>
    <property type="match status" value="1"/>
</dbReference>
<evidence type="ECO:0000313" key="2">
    <source>
        <dbReference type="EMBL" id="SFK04329.1"/>
    </source>
</evidence>
<proteinExistence type="predicted"/>
<feature type="domain" description="CobE/GbiG C-terminal" evidence="1">
    <location>
        <begin position="8"/>
        <end position="128"/>
    </location>
</feature>
<accession>A0A1I3WAR2</accession>
<dbReference type="RefSeq" id="WP_244621605.1">
    <property type="nucleotide sequence ID" value="NZ_BSPE01000028.1"/>
</dbReference>
<evidence type="ECO:0000313" key="3">
    <source>
        <dbReference type="Proteomes" id="UP000323300"/>
    </source>
</evidence>
<evidence type="ECO:0000259" key="1">
    <source>
        <dbReference type="Pfam" id="PF01890"/>
    </source>
</evidence>
<dbReference type="PANTHER" id="PTHR37477:SF1">
    <property type="entry name" value="COBALT-PRECORRIN-5A HYDROLASE"/>
    <property type="match status" value="1"/>
</dbReference>